<name>A0A9P6M733_MORAP</name>
<protein>
    <submittedName>
        <fullName evidence="3">Tau 95 subunit of transcription factor TFIIIC</fullName>
    </submittedName>
</protein>
<dbReference type="OrthoDB" id="5598268at2759"/>
<dbReference type="GO" id="GO:0000127">
    <property type="term" value="C:transcription factor TFIIIC complex"/>
    <property type="evidence" value="ECO:0007669"/>
    <property type="project" value="InterPro"/>
</dbReference>
<dbReference type="InterPro" id="IPR041499">
    <property type="entry name" value="Tfc1/Sfc1_N"/>
</dbReference>
<sequence length="234" mass="26317">MATQDPVELAPVEQVPDVKIFSIEFPGHIENPEKVKEALGGEQAIINASGAPLDLRYRIKDPFAIPIQGETVSTGNFLLKATRRYRVKRRPDTQRSLPPYRLPTEDDIPYKEDEEPELRFEMVGRIPKTTRFAGLADYQHIVDPRDELSKIKSDIMNMEYESLIALKVDNRTPVEDIASLQLIPPPSISKSTIPHAFRYKAREGEPKGVPGRKAKVDSQEATPINIESDDSGDE</sequence>
<accession>A0A9P6M733</accession>
<dbReference type="InterPro" id="IPR040454">
    <property type="entry name" value="TF_IIIC_Tfc1/Sfc1"/>
</dbReference>
<evidence type="ECO:0000313" key="4">
    <source>
        <dbReference type="Proteomes" id="UP000738359"/>
    </source>
</evidence>
<feature type="region of interest" description="Disordered" evidence="1">
    <location>
        <begin position="199"/>
        <end position="234"/>
    </location>
</feature>
<proteinExistence type="predicted"/>
<evidence type="ECO:0000259" key="2">
    <source>
        <dbReference type="Pfam" id="PF17682"/>
    </source>
</evidence>
<dbReference type="GO" id="GO:0006384">
    <property type="term" value="P:transcription initiation at RNA polymerase III promoter"/>
    <property type="evidence" value="ECO:0007669"/>
    <property type="project" value="InterPro"/>
</dbReference>
<dbReference type="InterPro" id="IPR042536">
    <property type="entry name" value="TFIIIC_tauA_Sfc1"/>
</dbReference>
<feature type="region of interest" description="Disordered" evidence="1">
    <location>
        <begin position="89"/>
        <end position="108"/>
    </location>
</feature>
<organism evidence="3 4">
    <name type="scientific">Mortierella alpina</name>
    <name type="common">Oleaginous fungus</name>
    <name type="synonym">Mortierella renispora</name>
    <dbReference type="NCBI Taxonomy" id="64518"/>
    <lineage>
        <taxon>Eukaryota</taxon>
        <taxon>Fungi</taxon>
        <taxon>Fungi incertae sedis</taxon>
        <taxon>Mucoromycota</taxon>
        <taxon>Mortierellomycotina</taxon>
        <taxon>Mortierellomycetes</taxon>
        <taxon>Mortierellales</taxon>
        <taxon>Mortierellaceae</taxon>
        <taxon>Mortierella</taxon>
    </lineage>
</organism>
<dbReference type="PANTHER" id="PTHR13230">
    <property type="entry name" value="GENERAL TRANSCRIPTION FACTOR IIIC, POLYPEPTIDE 5"/>
    <property type="match status" value="1"/>
</dbReference>
<dbReference type="Pfam" id="PF17682">
    <property type="entry name" value="Tau95_N"/>
    <property type="match status" value="1"/>
</dbReference>
<evidence type="ECO:0000256" key="1">
    <source>
        <dbReference type="SAM" id="MobiDB-lite"/>
    </source>
</evidence>
<dbReference type="GO" id="GO:0001002">
    <property type="term" value="F:RNA polymerase III type 1 promoter sequence-specific DNA binding"/>
    <property type="evidence" value="ECO:0007669"/>
    <property type="project" value="TreeGrafter"/>
</dbReference>
<evidence type="ECO:0000313" key="3">
    <source>
        <dbReference type="EMBL" id="KAF9968486.1"/>
    </source>
</evidence>
<feature type="domain" description="Transcription factor IIIC subunit Tfc1/Sfc1 triple barrel" evidence="2">
    <location>
        <begin position="22"/>
        <end position="140"/>
    </location>
</feature>
<dbReference type="Gene3D" id="3.30.200.160">
    <property type="entry name" value="TFIIIC, subcomplex tauA, subunit Sfc1, barrel domain"/>
    <property type="match status" value="1"/>
</dbReference>
<dbReference type="AlphaFoldDB" id="A0A9P6M733"/>
<reference evidence="3" key="1">
    <citation type="journal article" date="2020" name="Fungal Divers.">
        <title>Resolving the Mortierellaceae phylogeny through synthesis of multi-gene phylogenetics and phylogenomics.</title>
        <authorList>
            <person name="Vandepol N."/>
            <person name="Liber J."/>
            <person name="Desiro A."/>
            <person name="Na H."/>
            <person name="Kennedy M."/>
            <person name="Barry K."/>
            <person name="Grigoriev I.V."/>
            <person name="Miller A.N."/>
            <person name="O'Donnell K."/>
            <person name="Stajich J.E."/>
            <person name="Bonito G."/>
        </authorList>
    </citation>
    <scope>NUCLEOTIDE SEQUENCE</scope>
    <source>
        <strain evidence="3">CK1249</strain>
    </source>
</reference>
<dbReference type="PANTHER" id="PTHR13230:SF5">
    <property type="entry name" value="GENERAL TRANSCRIPTION FACTOR 3C POLYPEPTIDE 5"/>
    <property type="match status" value="1"/>
</dbReference>
<comment type="caution">
    <text evidence="3">The sequence shown here is derived from an EMBL/GenBank/DDBJ whole genome shotgun (WGS) entry which is preliminary data.</text>
</comment>
<dbReference type="GO" id="GO:0001003">
    <property type="term" value="F:RNA polymerase III type 2 promoter sequence-specific DNA binding"/>
    <property type="evidence" value="ECO:0007669"/>
    <property type="project" value="TreeGrafter"/>
</dbReference>
<gene>
    <name evidence="3" type="primary">TFC1</name>
    <name evidence="3" type="ORF">BGZ70_003340</name>
</gene>
<keyword evidence="4" id="KW-1185">Reference proteome</keyword>
<dbReference type="EMBL" id="JAAAHY010000019">
    <property type="protein sequence ID" value="KAF9968486.1"/>
    <property type="molecule type" value="Genomic_DNA"/>
</dbReference>
<dbReference type="Proteomes" id="UP000738359">
    <property type="component" value="Unassembled WGS sequence"/>
</dbReference>